<gene>
    <name evidence="2" type="ORF">FH603_2577</name>
</gene>
<keyword evidence="3" id="KW-1185">Reference proteome</keyword>
<keyword evidence="1" id="KW-1133">Transmembrane helix</keyword>
<dbReference type="Proteomes" id="UP000700732">
    <property type="component" value="Unassembled WGS sequence"/>
</dbReference>
<keyword evidence="1" id="KW-0472">Membrane</keyword>
<accession>A0ABR6W656</accession>
<organism evidence="2 3">
    <name type="scientific">Spirosoma utsteinense</name>
    <dbReference type="NCBI Taxonomy" id="2585773"/>
    <lineage>
        <taxon>Bacteria</taxon>
        <taxon>Pseudomonadati</taxon>
        <taxon>Bacteroidota</taxon>
        <taxon>Cytophagia</taxon>
        <taxon>Cytophagales</taxon>
        <taxon>Cytophagaceae</taxon>
        <taxon>Spirosoma</taxon>
    </lineage>
</organism>
<reference evidence="2 3" key="1">
    <citation type="submission" date="2019-06" db="EMBL/GenBank/DDBJ databases">
        <title>Spirosoma utsteinense sp. nov. isolated from Antarctic ice-free soils.</title>
        <authorList>
            <person name="Tahon G."/>
        </authorList>
    </citation>
    <scope>NUCLEOTIDE SEQUENCE [LARGE SCALE GENOMIC DNA]</scope>
    <source>
        <strain evidence="2 3">LMG 31447</strain>
    </source>
</reference>
<sequence>MSTAQNTKRRKRADCSLVCQCNVFIHHHFDCAYKLSFMNRICTLLTFLLISVKLAIAQTPATMNFTLRTDLTMSPRRCLFTIDSVVSTRLDTTNLFGTWQHPSGKTTELRFKEGFQPTLNHFICSSLIDSDKKLPNYTLVVQEFALTGTPETTHFELAVLFFTHGATLQNPTGAAVPVNDNPQGLPVYKADIIVEISSKTVVEVLKQGLAIALLKFNDYLTNPATTLSIYSDFALESAQAARELGLGQFAYDSIRTDEDNLLRCSQLRLGVYQSFSELRQNRPSLTGNLVIREKNDFAELRKPSGSNARNRFFGFCDGKDLFISRRSYQSGGLTQRYVRVKSVGRYLVWIDNYITSGEIAGASFGLVGALAANYKDCIVLDMQTGGVFRVTKDKLPAMLAGHDDLLAELETLSNPQDGLQQLRLLDKLNKLVRPVSMR</sequence>
<evidence type="ECO:0000313" key="3">
    <source>
        <dbReference type="Proteomes" id="UP000700732"/>
    </source>
</evidence>
<evidence type="ECO:0000256" key="1">
    <source>
        <dbReference type="SAM" id="Phobius"/>
    </source>
</evidence>
<protein>
    <submittedName>
        <fullName evidence="2">Uncharacterized protein</fullName>
    </submittedName>
</protein>
<name>A0ABR6W656_9BACT</name>
<keyword evidence="1" id="KW-0812">Transmembrane</keyword>
<dbReference type="EMBL" id="VFIA01000013">
    <property type="protein sequence ID" value="MBC3792068.1"/>
    <property type="molecule type" value="Genomic_DNA"/>
</dbReference>
<comment type="caution">
    <text evidence="2">The sequence shown here is derived from an EMBL/GenBank/DDBJ whole genome shotgun (WGS) entry which is preliminary data.</text>
</comment>
<evidence type="ECO:0000313" key="2">
    <source>
        <dbReference type="EMBL" id="MBC3792068.1"/>
    </source>
</evidence>
<feature type="transmembrane region" description="Helical" evidence="1">
    <location>
        <begin position="37"/>
        <end position="56"/>
    </location>
</feature>
<proteinExistence type="predicted"/>